<dbReference type="OrthoDB" id="3267178at2"/>
<dbReference type="STRING" id="888050.HMPREF9004_1494"/>
<reference evidence="3 4" key="1">
    <citation type="submission" date="2013-03" db="EMBL/GenBank/DDBJ databases">
        <title>Reference genome for the Human Microbiome Project.</title>
        <authorList>
            <person name="Aqrawi P."/>
            <person name="Ayvaz T."/>
            <person name="Bess C."/>
            <person name="Blankenburg K."/>
            <person name="Coyle M."/>
            <person name="Deng J."/>
            <person name="Forbes L."/>
            <person name="Fowler G."/>
            <person name="Francisco L."/>
            <person name="Fu Q."/>
            <person name="Gibbs R."/>
            <person name="Gross S."/>
            <person name="Gubbala S."/>
            <person name="Hale W."/>
            <person name="Hemphill L."/>
            <person name="Highlander S."/>
            <person name="Hirani K."/>
            <person name="Jackson L."/>
            <person name="Jakkamsetti A."/>
            <person name="Javaid M."/>
            <person name="Jayaseelan J.C."/>
            <person name="Jiang H."/>
            <person name="Joshi V."/>
            <person name="Korchina V."/>
            <person name="Kovar C."/>
            <person name="Lara F."/>
            <person name="Lee S."/>
            <person name="Liu Y."/>
            <person name="Mata R."/>
            <person name="Mathew T."/>
            <person name="Munidasa M."/>
            <person name="Muzny D."/>
            <person name="Nazareth L."/>
            <person name="Ngo R."/>
            <person name="Nguyen L."/>
            <person name="Nguyen N."/>
            <person name="Okwuonu G."/>
            <person name="Ongeri F."/>
            <person name="Palculict T."/>
            <person name="Patil S."/>
            <person name="Petrosino J."/>
            <person name="Pham C."/>
            <person name="Pham P."/>
            <person name="Pu L.-L."/>
            <person name="Qin X."/>
            <person name="Qu J."/>
            <person name="Reid J."/>
            <person name="Ross M."/>
            <person name="Ruth R."/>
            <person name="Saada N."/>
            <person name="San Lucas F."/>
            <person name="Santibanez J."/>
            <person name="Shang Y."/>
            <person name="Simmons D."/>
            <person name="Song X.-Z."/>
            <person name="Tang L.-Y."/>
            <person name="Thornton R."/>
            <person name="Warren J."/>
            <person name="Weissenberger G."/>
            <person name="Wilczek-Boney K."/>
            <person name="Worley K."/>
            <person name="Youmans B."/>
            <person name="Zhang J."/>
            <person name="Zhang L."/>
            <person name="Zhao Z."/>
            <person name="Zhou C."/>
            <person name="Zhu D."/>
            <person name="Zhu Y."/>
        </authorList>
    </citation>
    <scope>NUCLEOTIDE SEQUENCE [LARGE SCALE GENOMIC DNA]</scope>
    <source>
        <strain evidence="3 4">F0333</strain>
    </source>
</reference>
<dbReference type="AlphaFoldDB" id="N6WBI5"/>
<keyword evidence="4" id="KW-1185">Reference proteome</keyword>
<organism evidence="3 4">
    <name type="scientific">Schaalia cardiffensis F0333</name>
    <dbReference type="NCBI Taxonomy" id="888050"/>
    <lineage>
        <taxon>Bacteria</taxon>
        <taxon>Bacillati</taxon>
        <taxon>Actinomycetota</taxon>
        <taxon>Actinomycetes</taxon>
        <taxon>Actinomycetales</taxon>
        <taxon>Actinomycetaceae</taxon>
        <taxon>Schaalia</taxon>
    </lineage>
</organism>
<name>N6WBI5_9ACTO</name>
<dbReference type="HOGENOM" id="CLU_116157_4_0_11"/>
<feature type="region of interest" description="Disordered" evidence="1">
    <location>
        <begin position="94"/>
        <end position="130"/>
    </location>
</feature>
<dbReference type="Proteomes" id="UP000013015">
    <property type="component" value="Unassembled WGS sequence"/>
</dbReference>
<evidence type="ECO:0000256" key="1">
    <source>
        <dbReference type="SAM" id="MobiDB-lite"/>
    </source>
</evidence>
<comment type="caution">
    <text evidence="3">The sequence shown here is derived from an EMBL/GenBank/DDBJ whole genome shotgun (WGS) entry which is preliminary data.</text>
</comment>
<dbReference type="PATRIC" id="fig|888050.3.peg.1430"/>
<evidence type="ECO:0000313" key="4">
    <source>
        <dbReference type="Proteomes" id="UP000013015"/>
    </source>
</evidence>
<feature type="compositionally biased region" description="Acidic residues" evidence="1">
    <location>
        <begin position="99"/>
        <end position="110"/>
    </location>
</feature>
<protein>
    <recommendedName>
        <fullName evidence="5">Preprotein translocase subunit YajC</fullName>
    </recommendedName>
</protein>
<keyword evidence="2" id="KW-0472">Membrane</keyword>
<dbReference type="SMART" id="SM01323">
    <property type="entry name" value="YajC"/>
    <property type="match status" value="1"/>
</dbReference>
<evidence type="ECO:0000313" key="3">
    <source>
        <dbReference type="EMBL" id="ENO17584.1"/>
    </source>
</evidence>
<evidence type="ECO:0008006" key="5">
    <source>
        <dbReference type="Google" id="ProtNLM"/>
    </source>
</evidence>
<sequence>MASFLQQYSTLILIGIGLIAMFWFSSRSRQKMAAQQEERRKTLAEKLVPGAWVHTAVGFWGRFVDEDGDVIVLETSDGTEMYWDRQMIREVGVEPPFATDEDEELDEAESDTPILGMNDPETSTGASENK</sequence>
<dbReference type="eggNOG" id="COG1862">
    <property type="taxonomic scope" value="Bacteria"/>
</dbReference>
<dbReference type="RefSeq" id="WP_005963910.1">
    <property type="nucleotide sequence ID" value="NZ_CP040505.1"/>
</dbReference>
<dbReference type="InterPro" id="IPR003849">
    <property type="entry name" value="Preprotein_translocase_YajC"/>
</dbReference>
<proteinExistence type="predicted"/>
<keyword evidence="2" id="KW-1133">Transmembrane helix</keyword>
<dbReference type="EMBL" id="AQHZ01000024">
    <property type="protein sequence ID" value="ENO17584.1"/>
    <property type="molecule type" value="Genomic_DNA"/>
</dbReference>
<keyword evidence="2" id="KW-0812">Transmembrane</keyword>
<evidence type="ECO:0000256" key="2">
    <source>
        <dbReference type="SAM" id="Phobius"/>
    </source>
</evidence>
<dbReference type="Pfam" id="PF02699">
    <property type="entry name" value="YajC"/>
    <property type="match status" value="1"/>
</dbReference>
<gene>
    <name evidence="3" type="ORF">HMPREF9004_1494</name>
</gene>
<accession>N6WBI5</accession>
<feature type="transmembrane region" description="Helical" evidence="2">
    <location>
        <begin position="6"/>
        <end position="24"/>
    </location>
</feature>
<feature type="compositionally biased region" description="Polar residues" evidence="1">
    <location>
        <begin position="120"/>
        <end position="130"/>
    </location>
</feature>